<reference evidence="2" key="1">
    <citation type="submission" date="2020-03" db="EMBL/GenBank/DDBJ databases">
        <title>The deep terrestrial virosphere.</title>
        <authorList>
            <person name="Holmfeldt K."/>
            <person name="Nilsson E."/>
            <person name="Simone D."/>
            <person name="Lopez-Fernandez M."/>
            <person name="Wu X."/>
            <person name="de Brujin I."/>
            <person name="Lundin D."/>
            <person name="Andersson A."/>
            <person name="Bertilsson S."/>
            <person name="Dopson M."/>
        </authorList>
    </citation>
    <scope>NUCLEOTIDE SEQUENCE</scope>
    <source>
        <strain evidence="1">MM171A01418</strain>
        <strain evidence="2">MM171B00623</strain>
    </source>
</reference>
<proteinExistence type="predicted"/>
<dbReference type="EMBL" id="MT143852">
    <property type="protein sequence ID" value="QJB03582.1"/>
    <property type="molecule type" value="Genomic_DNA"/>
</dbReference>
<evidence type="ECO:0000313" key="1">
    <source>
        <dbReference type="EMBL" id="QJA98996.1"/>
    </source>
</evidence>
<protein>
    <submittedName>
        <fullName evidence="2">Uncharacterized protein</fullName>
    </submittedName>
</protein>
<organism evidence="2">
    <name type="scientific">viral metagenome</name>
    <dbReference type="NCBI Taxonomy" id="1070528"/>
    <lineage>
        <taxon>unclassified sequences</taxon>
        <taxon>metagenomes</taxon>
        <taxon>organismal metagenomes</taxon>
    </lineage>
</organism>
<evidence type="ECO:0000313" key="2">
    <source>
        <dbReference type="EMBL" id="QJB03582.1"/>
    </source>
</evidence>
<dbReference type="EMBL" id="MT143622">
    <property type="protein sequence ID" value="QJA98996.1"/>
    <property type="molecule type" value="Genomic_DNA"/>
</dbReference>
<dbReference type="AlphaFoldDB" id="A0A6M3MFR2"/>
<name>A0A6M3MFR2_9ZZZZ</name>
<sequence length="77" mass="9423">MSATLTKLRRNYCYKCWYYLESKLADRQNHYKKYCPKAKTKIYPGQKACENFLSWREEYLRRQKPRSSEEKGDKEDA</sequence>
<accession>A0A6M3MFR2</accession>
<gene>
    <name evidence="1" type="ORF">MM171A01418_0006</name>
    <name evidence="2" type="ORF">MM171B00623_0019</name>
</gene>